<protein>
    <recommendedName>
        <fullName evidence="4">ABC-2 type transporter</fullName>
    </recommendedName>
</protein>
<sequence>MKFKTVWLLVKVFYRAWAPFSRLFRSLGTGKTRKPVGKILVMAGKVLLAGCMLLGVLAILALLGVLYYGFQILGIEYAGRPDMGIFMGLCVGAVFLFISSVLVADSILYKARDLPMLLPLPITGKELFFSRFFILYLMVAGIQALVLGPAVIVAALTGLLSVYIFTGFLIALVAGPVIPVLLGALIAWLVQRSGRKWVSYVVKGLSSVGLTVTNLLVVGFSSANVVEDMFTSMQRQIDLILSLPSRLWMVGVMSASFFPKGGMMAGWLASPLTLLLNVAVFAVGVMVLGKTYMRAIRTLPSVTNRSHQVSVRHKPDARRYAHRSQTLMLRALVRRELAGIFSSSQVAFEIVAQLFLPIILIVIYTFMGRMNDISAMIVSIASFTWFPYIVVALFVLMSLMTVVSGTSVSREGKYFHLSLSWPVSSHEMIRAKLIVHMLLVQGSAFIYLIVVGLLFHFPLGIFFWMILLSFFINLTGGAIGLAVDYHNPHIDWLVPSQAVKQNMNGLIAMGINLGILIVMAACSVIPALWWGIRVEISAWFSVIFAIFSSVGGIRLAGKVATKALLPR</sequence>
<dbReference type="STRING" id="760011.Spico_0709"/>
<feature type="transmembrane region" description="Helical" evidence="1">
    <location>
        <begin position="346"/>
        <end position="367"/>
    </location>
</feature>
<feature type="transmembrane region" description="Helical" evidence="1">
    <location>
        <begin position="433"/>
        <end position="455"/>
    </location>
</feature>
<dbReference type="EMBL" id="CP002659">
    <property type="protein sequence ID" value="AEC01935.1"/>
    <property type="molecule type" value="Genomic_DNA"/>
</dbReference>
<organism evidence="2 3">
    <name type="scientific">Parasphaerochaeta coccoides (strain ATCC BAA-1237 / DSM 17374 / SPN1)</name>
    <name type="common">Sphaerochaeta coccoides</name>
    <dbReference type="NCBI Taxonomy" id="760011"/>
    <lineage>
        <taxon>Bacteria</taxon>
        <taxon>Pseudomonadati</taxon>
        <taxon>Spirochaetota</taxon>
        <taxon>Spirochaetia</taxon>
        <taxon>Spirochaetales</taxon>
        <taxon>Sphaerochaetaceae</taxon>
        <taxon>Parasphaerochaeta</taxon>
    </lineage>
</organism>
<reference evidence="2 3" key="2">
    <citation type="journal article" date="2012" name="Stand. Genomic Sci.">
        <title>Complete genome sequence of the termite hindgut bacterium Spirochaeta coccoides type strain (SPN1(T)), reclassification in the genus Sphaerochaeta as Sphaerochaeta coccoides comb. nov. and emendations of the family Spirochaetaceae and the genus Sphaerochaeta.</title>
        <authorList>
            <person name="Abt B."/>
            <person name="Han C."/>
            <person name="Scheuner C."/>
            <person name="Lu M."/>
            <person name="Lapidus A."/>
            <person name="Nolan M."/>
            <person name="Lucas S."/>
            <person name="Hammon N."/>
            <person name="Deshpande S."/>
            <person name="Cheng J.F."/>
            <person name="Tapia R."/>
            <person name="Goodwin L.A."/>
            <person name="Pitluck S."/>
            <person name="Liolios K."/>
            <person name="Pagani I."/>
            <person name="Ivanova N."/>
            <person name="Mavromatis K."/>
            <person name="Mikhailova N."/>
            <person name="Huntemann M."/>
            <person name="Pati A."/>
            <person name="Chen A."/>
            <person name="Palaniappan K."/>
            <person name="Land M."/>
            <person name="Hauser L."/>
            <person name="Brambilla E.M."/>
            <person name="Rohde M."/>
            <person name="Spring S."/>
            <person name="Gronow S."/>
            <person name="Goker M."/>
            <person name="Woyke T."/>
            <person name="Bristow J."/>
            <person name="Eisen J.A."/>
            <person name="Markowitz V."/>
            <person name="Hugenholtz P."/>
            <person name="Kyrpides N.C."/>
            <person name="Klenk H.P."/>
            <person name="Detter J.C."/>
        </authorList>
    </citation>
    <scope>NUCLEOTIDE SEQUENCE [LARGE SCALE GENOMIC DNA]</scope>
    <source>
        <strain evidence="3">ATCC BAA-1237 / DSM 17374 / SPN1</strain>
    </source>
</reference>
<accession>F4GLG5</accession>
<feature type="transmembrane region" description="Helical" evidence="1">
    <location>
        <begin position="373"/>
        <end position="403"/>
    </location>
</feature>
<feature type="transmembrane region" description="Helical" evidence="1">
    <location>
        <begin position="46"/>
        <end position="70"/>
    </location>
</feature>
<feature type="transmembrane region" description="Helical" evidence="1">
    <location>
        <begin position="506"/>
        <end position="530"/>
    </location>
</feature>
<dbReference type="RefSeq" id="WP_013739331.1">
    <property type="nucleotide sequence ID" value="NC_015436.1"/>
</dbReference>
<evidence type="ECO:0000313" key="2">
    <source>
        <dbReference type="EMBL" id="AEC01935.1"/>
    </source>
</evidence>
<gene>
    <name evidence="2" type="ordered locus">Spico_0709</name>
</gene>
<keyword evidence="1" id="KW-1133">Transmembrane helix</keyword>
<evidence type="ECO:0000313" key="3">
    <source>
        <dbReference type="Proteomes" id="UP000007939"/>
    </source>
</evidence>
<evidence type="ECO:0000256" key="1">
    <source>
        <dbReference type="SAM" id="Phobius"/>
    </source>
</evidence>
<dbReference type="Proteomes" id="UP000007939">
    <property type="component" value="Chromosome"/>
</dbReference>
<keyword evidence="1" id="KW-0812">Transmembrane</keyword>
<reference evidence="3" key="1">
    <citation type="submission" date="2011-04" db="EMBL/GenBank/DDBJ databases">
        <title>The complete genome of Spirochaeta coccoides DSM 17374.</title>
        <authorList>
            <person name="Lucas S."/>
            <person name="Copeland A."/>
            <person name="Lapidus A."/>
            <person name="Bruce D."/>
            <person name="Goodwin L."/>
            <person name="Pitluck S."/>
            <person name="Peters L."/>
            <person name="Kyrpides N."/>
            <person name="Mavromatis K."/>
            <person name="Pagani I."/>
            <person name="Ivanova N."/>
            <person name="Ovchinnikova G."/>
            <person name="Lu M."/>
            <person name="Detter J.C."/>
            <person name="Tapia R."/>
            <person name="Han C."/>
            <person name="Land M."/>
            <person name="Hauser L."/>
            <person name="Markowitz V."/>
            <person name="Cheng J.-F."/>
            <person name="Hugenholtz P."/>
            <person name="Woyke T."/>
            <person name="Wu D."/>
            <person name="Spring S."/>
            <person name="Schroeder M."/>
            <person name="Brambilla E."/>
            <person name="Klenk H.-P."/>
            <person name="Eisen J.A."/>
        </authorList>
    </citation>
    <scope>NUCLEOTIDE SEQUENCE [LARGE SCALE GENOMIC DNA]</scope>
    <source>
        <strain evidence="3">ATCC BAA-1237 / DSM 17374 / SPN1</strain>
    </source>
</reference>
<feature type="transmembrane region" description="Helical" evidence="1">
    <location>
        <begin position="132"/>
        <end position="156"/>
    </location>
</feature>
<feature type="transmembrane region" description="Helical" evidence="1">
    <location>
        <begin position="461"/>
        <end position="485"/>
    </location>
</feature>
<dbReference type="KEGG" id="scc:Spico_0709"/>
<dbReference type="HOGENOM" id="CLU_480522_0_0_12"/>
<feature type="transmembrane region" description="Helical" evidence="1">
    <location>
        <begin position="264"/>
        <end position="288"/>
    </location>
</feature>
<name>F4GLG5_PARC1</name>
<keyword evidence="3" id="KW-1185">Reference proteome</keyword>
<feature type="transmembrane region" description="Helical" evidence="1">
    <location>
        <begin position="85"/>
        <end position="111"/>
    </location>
</feature>
<proteinExistence type="predicted"/>
<dbReference type="AlphaFoldDB" id="F4GLG5"/>
<feature type="transmembrane region" description="Helical" evidence="1">
    <location>
        <begin position="162"/>
        <end position="190"/>
    </location>
</feature>
<dbReference type="OrthoDB" id="370547at2"/>
<keyword evidence="1" id="KW-0472">Membrane</keyword>
<evidence type="ECO:0008006" key="4">
    <source>
        <dbReference type="Google" id="ProtNLM"/>
    </source>
</evidence>
<feature type="transmembrane region" description="Helical" evidence="1">
    <location>
        <begin position="536"/>
        <end position="557"/>
    </location>
</feature>